<gene>
    <name evidence="3" type="ORF">FE784_36045</name>
</gene>
<dbReference type="SUPFAM" id="SSF47413">
    <property type="entry name" value="lambda repressor-like DNA-binding domains"/>
    <property type="match status" value="1"/>
</dbReference>
<dbReference type="PANTHER" id="PTHR46797:SF1">
    <property type="entry name" value="METHYLPHOSPHONATE SYNTHASE"/>
    <property type="match status" value="1"/>
</dbReference>
<proteinExistence type="predicted"/>
<evidence type="ECO:0000313" key="4">
    <source>
        <dbReference type="Proteomes" id="UP000307943"/>
    </source>
</evidence>
<dbReference type="Proteomes" id="UP000307943">
    <property type="component" value="Unassembled WGS sequence"/>
</dbReference>
<dbReference type="OrthoDB" id="72638at2"/>
<dbReference type="GO" id="GO:0003677">
    <property type="term" value="F:DNA binding"/>
    <property type="evidence" value="ECO:0007669"/>
    <property type="project" value="UniProtKB-KW"/>
</dbReference>
<name>A0A5C4SY55_9BACL</name>
<dbReference type="Gene3D" id="1.10.260.40">
    <property type="entry name" value="lambda repressor-like DNA-binding domains"/>
    <property type="match status" value="1"/>
</dbReference>
<protein>
    <submittedName>
        <fullName evidence="3">Helix-turn-helix transcriptional regulator</fullName>
    </submittedName>
</protein>
<organism evidence="3 4">
    <name type="scientific">Paenibacillus hemerocallicola</name>
    <dbReference type="NCBI Taxonomy" id="1172614"/>
    <lineage>
        <taxon>Bacteria</taxon>
        <taxon>Bacillati</taxon>
        <taxon>Bacillota</taxon>
        <taxon>Bacilli</taxon>
        <taxon>Bacillales</taxon>
        <taxon>Paenibacillaceae</taxon>
        <taxon>Paenibacillus</taxon>
    </lineage>
</organism>
<dbReference type="InterPro" id="IPR001387">
    <property type="entry name" value="Cro/C1-type_HTH"/>
</dbReference>
<dbReference type="EMBL" id="VDCQ01000084">
    <property type="protein sequence ID" value="TNJ60336.1"/>
    <property type="molecule type" value="Genomic_DNA"/>
</dbReference>
<dbReference type="Pfam" id="PF01381">
    <property type="entry name" value="HTH_3"/>
    <property type="match status" value="1"/>
</dbReference>
<dbReference type="PANTHER" id="PTHR46797">
    <property type="entry name" value="HTH-TYPE TRANSCRIPTIONAL REGULATOR"/>
    <property type="match status" value="1"/>
</dbReference>
<evidence type="ECO:0000259" key="2">
    <source>
        <dbReference type="PROSITE" id="PS50943"/>
    </source>
</evidence>
<comment type="caution">
    <text evidence="3">The sequence shown here is derived from an EMBL/GenBank/DDBJ whole genome shotgun (WGS) entry which is preliminary data.</text>
</comment>
<dbReference type="InterPro" id="IPR010982">
    <property type="entry name" value="Lambda_DNA-bd_dom_sf"/>
</dbReference>
<dbReference type="GO" id="GO:0003700">
    <property type="term" value="F:DNA-binding transcription factor activity"/>
    <property type="evidence" value="ECO:0007669"/>
    <property type="project" value="TreeGrafter"/>
</dbReference>
<dbReference type="InterPro" id="IPR050807">
    <property type="entry name" value="TransReg_Diox_bact_type"/>
</dbReference>
<dbReference type="AlphaFoldDB" id="A0A5C4SY55"/>
<evidence type="ECO:0000313" key="3">
    <source>
        <dbReference type="EMBL" id="TNJ60336.1"/>
    </source>
</evidence>
<dbReference type="PROSITE" id="PS50943">
    <property type="entry name" value="HTH_CROC1"/>
    <property type="match status" value="1"/>
</dbReference>
<dbReference type="GO" id="GO:0005829">
    <property type="term" value="C:cytosol"/>
    <property type="evidence" value="ECO:0007669"/>
    <property type="project" value="TreeGrafter"/>
</dbReference>
<dbReference type="SMART" id="SM00530">
    <property type="entry name" value="HTH_XRE"/>
    <property type="match status" value="1"/>
</dbReference>
<dbReference type="RefSeq" id="WP_139607087.1">
    <property type="nucleotide sequence ID" value="NZ_VDCQ01000084.1"/>
</dbReference>
<keyword evidence="4" id="KW-1185">Reference proteome</keyword>
<accession>A0A5C4SY55</accession>
<reference evidence="3 4" key="1">
    <citation type="submission" date="2019-05" db="EMBL/GenBank/DDBJ databases">
        <title>We sequenced the genome of Paenibacillus hemerocallicola KCTC 33185 for further insight into its adaptation and study the phylogeny of Paenibacillus.</title>
        <authorList>
            <person name="Narsing Rao M.P."/>
        </authorList>
    </citation>
    <scope>NUCLEOTIDE SEQUENCE [LARGE SCALE GENOMIC DNA]</scope>
    <source>
        <strain evidence="3 4">KCTC 33185</strain>
    </source>
</reference>
<dbReference type="CDD" id="cd00093">
    <property type="entry name" value="HTH_XRE"/>
    <property type="match status" value="1"/>
</dbReference>
<feature type="domain" description="HTH cro/C1-type" evidence="2">
    <location>
        <begin position="8"/>
        <end position="63"/>
    </location>
</feature>
<evidence type="ECO:0000256" key="1">
    <source>
        <dbReference type="ARBA" id="ARBA00023125"/>
    </source>
</evidence>
<keyword evidence="1" id="KW-0238">DNA-binding</keyword>
<sequence length="115" mass="13017">MSGFGELLRNLRKQNKVTQRQLAALVGIDFTYISKIESGTMDPPAEDKIIRMAEVLHVEPEELVLAAKKVPTTFQKLITENSDVPIFLRKASELSPAQWVEIKKILHGKEEDETE</sequence>